<comment type="similarity">
    <text evidence="1">Belongs to the SEC6 family.</text>
</comment>
<evidence type="ECO:0000313" key="3">
    <source>
        <dbReference type="EMBL" id="CAJ0946915.1"/>
    </source>
</evidence>
<accession>A0ABN9LT52</accession>
<feature type="region of interest" description="Disordered" evidence="2">
    <location>
        <begin position="49"/>
        <end position="70"/>
    </location>
</feature>
<evidence type="ECO:0000313" key="4">
    <source>
        <dbReference type="Proteomes" id="UP001176940"/>
    </source>
</evidence>
<gene>
    <name evidence="3" type="ORF">RIMI_LOCUS11519921</name>
</gene>
<keyword evidence="4" id="KW-1185">Reference proteome</keyword>
<dbReference type="PANTHER" id="PTHR21292:SF4">
    <property type="entry name" value="TUMOR NECROSIS FACTOR ALPHA-INDUCED PROTEIN 2"/>
    <property type="match status" value="1"/>
</dbReference>
<dbReference type="PANTHER" id="PTHR21292">
    <property type="entry name" value="EXOCYST COMPLEX COMPONENT SEC6-RELATED"/>
    <property type="match status" value="1"/>
</dbReference>
<proteinExistence type="inferred from homology"/>
<feature type="compositionally biased region" description="Basic and acidic residues" evidence="2">
    <location>
        <begin position="23"/>
        <end position="36"/>
    </location>
</feature>
<evidence type="ECO:0000256" key="1">
    <source>
        <dbReference type="ARBA" id="ARBA00009447"/>
    </source>
</evidence>
<dbReference type="Proteomes" id="UP001176940">
    <property type="component" value="Unassembled WGS sequence"/>
</dbReference>
<organism evidence="3 4">
    <name type="scientific">Ranitomeya imitator</name>
    <name type="common">mimic poison frog</name>
    <dbReference type="NCBI Taxonomy" id="111125"/>
    <lineage>
        <taxon>Eukaryota</taxon>
        <taxon>Metazoa</taxon>
        <taxon>Chordata</taxon>
        <taxon>Craniata</taxon>
        <taxon>Vertebrata</taxon>
        <taxon>Euteleostomi</taxon>
        <taxon>Amphibia</taxon>
        <taxon>Batrachia</taxon>
        <taxon>Anura</taxon>
        <taxon>Neobatrachia</taxon>
        <taxon>Hyloidea</taxon>
        <taxon>Dendrobatidae</taxon>
        <taxon>Dendrobatinae</taxon>
        <taxon>Ranitomeya</taxon>
    </lineage>
</organism>
<name>A0ABN9LT52_9NEOB</name>
<feature type="region of interest" description="Disordered" evidence="2">
    <location>
        <begin position="1"/>
        <end position="36"/>
    </location>
</feature>
<dbReference type="InterPro" id="IPR010326">
    <property type="entry name" value="EXOC3/Sec6"/>
</dbReference>
<reference evidence="3" key="1">
    <citation type="submission" date="2023-07" db="EMBL/GenBank/DDBJ databases">
        <authorList>
            <person name="Stuckert A."/>
        </authorList>
    </citation>
    <scope>NUCLEOTIDE SEQUENCE</scope>
</reference>
<dbReference type="InterPro" id="IPR042532">
    <property type="entry name" value="EXOC3/Sec6_C"/>
</dbReference>
<comment type="caution">
    <text evidence="3">The sequence shown here is derived from an EMBL/GenBank/DDBJ whole genome shotgun (WGS) entry which is preliminary data.</text>
</comment>
<dbReference type="Gene3D" id="1.10.357.70">
    <property type="entry name" value="Exocyst complex component Sec6, C-terminal domain"/>
    <property type="match status" value="1"/>
</dbReference>
<dbReference type="EMBL" id="CAUEEQ010026193">
    <property type="protein sequence ID" value="CAJ0946915.1"/>
    <property type="molecule type" value="Genomic_DNA"/>
</dbReference>
<evidence type="ECO:0000256" key="2">
    <source>
        <dbReference type="SAM" id="MobiDB-lite"/>
    </source>
</evidence>
<protein>
    <submittedName>
        <fullName evidence="3">Uncharacterized protein</fullName>
    </submittedName>
</protein>
<sequence length="634" mass="73196">MQPAGSGGKKDVNVENEEISLANKKEKDGKANPKEKNIFTKIKDFFKKIKPKKKSESNETPQFSPPKDARDIKEIEMESVAGKGATYHTDFEEQDEQAEVLKNLLERTKEPNIPDQQSVKVSDTVPATKQIKIMTIFPKDAQDSVLAQTLVTLANAMQMDHKSSKLYQQQLQFVIRLAAKSGVLEINNIHCLLSWAKTIYPNFIRKHLYEAQLGELLSTDEIRQLEDQYTQKQKESSFHVYHKRNNNRSSLLTFNPIFISEFYINRGGPLYRIFISWARWRSALVDRSCPAKHRRPIYWNGNSDDLKKWWNKALEELEKSWKQNPSSLYEISHIILKMFMGVINSAKEIPDDFVSRVMPMVESEFLQFLNRYKSSFNNYQKKNRTKSNFTEIIMANTDYCSHFRDFAKNLRANEEEKQKINLILQEIEKKGDNILLQNVFKDEECNLRRLSKTKGLNSLEIMRKIISKAKNHLSSLSTLSDECRQVVAAKIHMHLVTKYLTEIKEIRNCDIDEQKSLATQMCETAKLLRQFSIDHLNVAQQSEAAWANDVIHKVANIIASDPKDLETIKLEVGALGDTCPDIRRRHVKSFLCIKKDLSNSQRISAVNMLNTTNLEDPQGRQLLLQISLVGHVIF</sequence>